<protein>
    <submittedName>
        <fullName evidence="1">Uncharacterized protein</fullName>
    </submittedName>
</protein>
<dbReference type="AlphaFoldDB" id="A0AAV1AU83"/>
<accession>A0AAV1AU83</accession>
<keyword evidence="2" id="KW-1185">Reference proteome</keyword>
<reference evidence="1 2" key="1">
    <citation type="submission" date="2023-01" db="EMBL/GenBank/DDBJ databases">
        <authorList>
            <person name="Kreplak J."/>
        </authorList>
    </citation>
    <scope>NUCLEOTIDE SEQUENCE [LARGE SCALE GENOMIC DNA]</scope>
</reference>
<evidence type="ECO:0000313" key="2">
    <source>
        <dbReference type="Proteomes" id="UP001157006"/>
    </source>
</evidence>
<evidence type="ECO:0000313" key="1">
    <source>
        <dbReference type="EMBL" id="CAI8613371.1"/>
    </source>
</evidence>
<proteinExistence type="predicted"/>
<sequence>MLEKCKRLNMKLMSPLQEQAHSLLTCFDFQKFQEEFERSIQYPIHHENGNVLVLRYYKYANSRKYTVFWDVNPQSINVVFDDQIICYNNEAREEDVVQCPPISKTKGHPKRRRIKSEKELSHSMNICGLCRDVEHNITTCSLKENIQFSAHTKNKKRKTCQNTNLNQVFLSKI</sequence>
<dbReference type="Proteomes" id="UP001157006">
    <property type="component" value="Chromosome 5"/>
</dbReference>
<name>A0AAV1AU83_VICFA</name>
<dbReference type="EMBL" id="OX451740">
    <property type="protein sequence ID" value="CAI8613371.1"/>
    <property type="molecule type" value="Genomic_DNA"/>
</dbReference>
<organism evidence="1 2">
    <name type="scientific">Vicia faba</name>
    <name type="common">Broad bean</name>
    <name type="synonym">Faba vulgaris</name>
    <dbReference type="NCBI Taxonomy" id="3906"/>
    <lineage>
        <taxon>Eukaryota</taxon>
        <taxon>Viridiplantae</taxon>
        <taxon>Streptophyta</taxon>
        <taxon>Embryophyta</taxon>
        <taxon>Tracheophyta</taxon>
        <taxon>Spermatophyta</taxon>
        <taxon>Magnoliopsida</taxon>
        <taxon>eudicotyledons</taxon>
        <taxon>Gunneridae</taxon>
        <taxon>Pentapetalae</taxon>
        <taxon>rosids</taxon>
        <taxon>fabids</taxon>
        <taxon>Fabales</taxon>
        <taxon>Fabaceae</taxon>
        <taxon>Papilionoideae</taxon>
        <taxon>50 kb inversion clade</taxon>
        <taxon>NPAAA clade</taxon>
        <taxon>Hologalegina</taxon>
        <taxon>IRL clade</taxon>
        <taxon>Fabeae</taxon>
        <taxon>Vicia</taxon>
    </lineage>
</organism>
<gene>
    <name evidence="1" type="ORF">VFH_V077360</name>
</gene>